<dbReference type="Proteomes" id="UP000807469">
    <property type="component" value="Unassembled WGS sequence"/>
</dbReference>
<keyword evidence="4" id="KW-1185">Reference proteome</keyword>
<feature type="compositionally biased region" description="Polar residues" evidence="2">
    <location>
        <begin position="76"/>
        <end position="90"/>
    </location>
</feature>
<dbReference type="OrthoDB" id="3022857at2759"/>
<dbReference type="AlphaFoldDB" id="A0A9P6CUB2"/>
<evidence type="ECO:0000313" key="4">
    <source>
        <dbReference type="Proteomes" id="UP000807469"/>
    </source>
</evidence>
<evidence type="ECO:0000313" key="3">
    <source>
        <dbReference type="EMBL" id="KAF9472974.1"/>
    </source>
</evidence>
<organism evidence="3 4">
    <name type="scientific">Pholiota conissans</name>
    <dbReference type="NCBI Taxonomy" id="109636"/>
    <lineage>
        <taxon>Eukaryota</taxon>
        <taxon>Fungi</taxon>
        <taxon>Dikarya</taxon>
        <taxon>Basidiomycota</taxon>
        <taxon>Agaricomycotina</taxon>
        <taxon>Agaricomycetes</taxon>
        <taxon>Agaricomycetidae</taxon>
        <taxon>Agaricales</taxon>
        <taxon>Agaricineae</taxon>
        <taxon>Strophariaceae</taxon>
        <taxon>Pholiota</taxon>
    </lineage>
</organism>
<sequence length="326" mass="36926">MRFSNSGHHSKKGIPSIHQCTCIQQRRVAPSSIQLKATPMSSSTPRKRRRDEENANTPARPPTTPRDPFRTPLTARQPSQTSFSTPVNSRSLSFVSTPLGRYPIQTPFPSPIVQSLSFCDGFKPTPPLKKRLSAIYTPPEEVERMRKEHALKEKEHSKKQREIEEEKQQALSTQQVDSILKVICANGLKVHEFRVLEKFLTTRDPSLSSQASKMLINHGPAIFDAARCRQPEVANDWALSTVRQLIEKQSEVLAAHFRPRQGSSVTEILHKFSLREFLSEAERIAPTVYQTLRQIGVGQNSENSKHKDRELVNLGYGSMYAHEEPQ</sequence>
<feature type="region of interest" description="Disordered" evidence="2">
    <location>
        <begin position="28"/>
        <end position="90"/>
    </location>
</feature>
<feature type="compositionally biased region" description="Polar residues" evidence="2">
    <location>
        <begin position="31"/>
        <end position="44"/>
    </location>
</feature>
<evidence type="ECO:0000256" key="1">
    <source>
        <dbReference type="SAM" id="Coils"/>
    </source>
</evidence>
<name>A0A9P6CUB2_9AGAR</name>
<reference evidence="3" key="1">
    <citation type="submission" date="2020-11" db="EMBL/GenBank/DDBJ databases">
        <authorList>
            <consortium name="DOE Joint Genome Institute"/>
            <person name="Ahrendt S."/>
            <person name="Riley R."/>
            <person name="Andreopoulos W."/>
            <person name="Labutti K."/>
            <person name="Pangilinan J."/>
            <person name="Ruiz-Duenas F.J."/>
            <person name="Barrasa J.M."/>
            <person name="Sanchez-Garcia M."/>
            <person name="Camarero S."/>
            <person name="Miyauchi S."/>
            <person name="Serrano A."/>
            <person name="Linde D."/>
            <person name="Babiker R."/>
            <person name="Drula E."/>
            <person name="Ayuso-Fernandez I."/>
            <person name="Pacheco R."/>
            <person name="Padilla G."/>
            <person name="Ferreira P."/>
            <person name="Barriuso J."/>
            <person name="Kellner H."/>
            <person name="Castanera R."/>
            <person name="Alfaro M."/>
            <person name="Ramirez L."/>
            <person name="Pisabarro A.G."/>
            <person name="Kuo A."/>
            <person name="Tritt A."/>
            <person name="Lipzen A."/>
            <person name="He G."/>
            <person name="Yan M."/>
            <person name="Ng V."/>
            <person name="Cullen D."/>
            <person name="Martin F."/>
            <person name="Rosso M.-N."/>
            <person name="Henrissat B."/>
            <person name="Hibbett D."/>
            <person name="Martinez A.T."/>
            <person name="Grigoriev I.V."/>
        </authorList>
    </citation>
    <scope>NUCLEOTIDE SEQUENCE</scope>
    <source>
        <strain evidence="3">CIRM-BRFM 674</strain>
    </source>
</reference>
<keyword evidence="1" id="KW-0175">Coiled coil</keyword>
<gene>
    <name evidence="3" type="ORF">BDN70DRAFT_937790</name>
</gene>
<comment type="caution">
    <text evidence="3">The sequence shown here is derived from an EMBL/GenBank/DDBJ whole genome shotgun (WGS) entry which is preliminary data.</text>
</comment>
<accession>A0A9P6CUB2</accession>
<dbReference type="EMBL" id="MU155482">
    <property type="protein sequence ID" value="KAF9472974.1"/>
    <property type="molecule type" value="Genomic_DNA"/>
</dbReference>
<feature type="coiled-coil region" evidence="1">
    <location>
        <begin position="142"/>
        <end position="169"/>
    </location>
</feature>
<protein>
    <submittedName>
        <fullName evidence="3">Uncharacterized protein</fullName>
    </submittedName>
</protein>
<proteinExistence type="predicted"/>
<evidence type="ECO:0000256" key="2">
    <source>
        <dbReference type="SAM" id="MobiDB-lite"/>
    </source>
</evidence>